<organism evidence="3 4">
    <name type="scientific">Faecalibacillus intestinalis</name>
    <dbReference type="NCBI Taxonomy" id="1982626"/>
    <lineage>
        <taxon>Bacteria</taxon>
        <taxon>Bacillati</taxon>
        <taxon>Bacillota</taxon>
        <taxon>Erysipelotrichia</taxon>
        <taxon>Erysipelotrichales</taxon>
        <taxon>Coprobacillaceae</taxon>
        <taxon>Faecalibacillus</taxon>
    </lineage>
</organism>
<reference evidence="2" key="2">
    <citation type="submission" date="2022-06" db="EMBL/GenBank/DDBJ databases">
        <title>Isolation of gut microbiota from human fecal samples.</title>
        <authorList>
            <person name="Pamer E.G."/>
            <person name="Barat B."/>
            <person name="Waligurski E."/>
            <person name="Medina S."/>
            <person name="Paddock L."/>
            <person name="Mostad J."/>
        </authorList>
    </citation>
    <scope>NUCLEOTIDE SEQUENCE</scope>
    <source>
        <strain evidence="2">DFI.6.24</strain>
    </source>
</reference>
<dbReference type="Proteomes" id="UP000240974">
    <property type="component" value="Unassembled WGS sequence"/>
</dbReference>
<dbReference type="RefSeq" id="WP_107030523.1">
    <property type="nucleotide sequence ID" value="NZ_AP031432.1"/>
</dbReference>
<dbReference type="AlphaFoldDB" id="A0A2T3FPG8"/>
<dbReference type="Proteomes" id="UP001204814">
    <property type="component" value="Unassembled WGS sequence"/>
</dbReference>
<reference evidence="3 4" key="1">
    <citation type="journal article" date="2019" name="Int. J. Syst. Evol. Microbiol.">
        <title>Faecalibacillus intestinalis gen. nov., sp. nov. and Faecalibacillus faecis sp. nov., isolated from human faeces.</title>
        <authorList>
            <person name="Seo B."/>
            <person name="Jeon K."/>
            <person name="Baek I."/>
            <person name="Lee Y.M."/>
            <person name="Baek K."/>
            <person name="Ko G."/>
        </authorList>
    </citation>
    <scope>NUCLEOTIDE SEQUENCE [LARGE SCALE GENOMIC DNA]</scope>
    <source>
        <strain evidence="3 4">SNUG30099</strain>
    </source>
</reference>
<proteinExistence type="predicted"/>
<keyword evidence="1" id="KW-0472">Membrane</keyword>
<comment type="caution">
    <text evidence="3">The sequence shown here is derived from an EMBL/GenBank/DDBJ whole genome shotgun (WGS) entry which is preliminary data.</text>
</comment>
<name>A0A2T3FPG8_9FIRM</name>
<dbReference type="EMBL" id="JANGBO010000009">
    <property type="protein sequence ID" value="MCQ5062067.1"/>
    <property type="molecule type" value="Genomic_DNA"/>
</dbReference>
<protein>
    <submittedName>
        <fullName evidence="3">Uncharacterized protein</fullName>
    </submittedName>
</protein>
<evidence type="ECO:0000313" key="4">
    <source>
        <dbReference type="Proteomes" id="UP000240974"/>
    </source>
</evidence>
<keyword evidence="4" id="KW-1185">Reference proteome</keyword>
<accession>A0A2T3FPG8</accession>
<evidence type="ECO:0000313" key="3">
    <source>
        <dbReference type="EMBL" id="PST37151.1"/>
    </source>
</evidence>
<sequence length="196" mass="23313">MKYKFEIKKENRSIIWKILLVMIYFSFYAVSIRLFMTYFPFINKELIIVVGVLVYLFIILPMVFTPKWYLSNNSILIVQPSGLIETWEYFILKKGIQEIKYSIIENITITYEKISTQYIYNEGYNILFKVCLKSGDEIIFDSLLGIDKSNYLRGIEIMKKKGIIFIDKYHILSVLENDNINLWEHLKKVEEGILDD</sequence>
<feature type="transmembrane region" description="Helical" evidence="1">
    <location>
        <begin position="14"/>
        <end position="34"/>
    </location>
</feature>
<keyword evidence="1" id="KW-1133">Transmembrane helix</keyword>
<keyword evidence="1" id="KW-0812">Transmembrane</keyword>
<gene>
    <name evidence="3" type="ORF">C7U54_12610</name>
    <name evidence="2" type="ORF">NE542_09610</name>
</gene>
<dbReference type="EMBL" id="PYLQ01000024">
    <property type="protein sequence ID" value="PST37151.1"/>
    <property type="molecule type" value="Genomic_DNA"/>
</dbReference>
<evidence type="ECO:0000313" key="2">
    <source>
        <dbReference type="EMBL" id="MCQ5062067.1"/>
    </source>
</evidence>
<evidence type="ECO:0000256" key="1">
    <source>
        <dbReference type="SAM" id="Phobius"/>
    </source>
</evidence>
<feature type="transmembrane region" description="Helical" evidence="1">
    <location>
        <begin position="46"/>
        <end position="64"/>
    </location>
</feature>